<dbReference type="Gene3D" id="3.10.450.530">
    <property type="entry name" value="Ribonuclease toxin, BrnT, of type II toxin-antitoxin system"/>
    <property type="match status" value="1"/>
</dbReference>
<keyword evidence="2" id="KW-1185">Reference proteome</keyword>
<dbReference type="EMBL" id="JSZA02000004">
    <property type="protein sequence ID" value="KHD05396.1"/>
    <property type="molecule type" value="Genomic_DNA"/>
</dbReference>
<protein>
    <recommendedName>
        <fullName evidence="3">BrnT family toxin</fullName>
    </recommendedName>
</protein>
<sequence length="98" mass="12066">MKYEWDEEKRRINLFKHGLDFIVADRVLVNPYRLDIESQRNEEVRIQSFAYVFDVLSVLTVVHRQSKQSSRIISFRRASRDEREVYHEWLENDYKDTR</sequence>
<evidence type="ECO:0000313" key="1">
    <source>
        <dbReference type="EMBL" id="KHD05396.1"/>
    </source>
</evidence>
<dbReference type="Proteomes" id="UP000030428">
    <property type="component" value="Unassembled WGS sequence"/>
</dbReference>
<name>A0A0A6RNK3_9GAMM</name>
<evidence type="ECO:0000313" key="2">
    <source>
        <dbReference type="Proteomes" id="UP000030428"/>
    </source>
</evidence>
<evidence type="ECO:0008006" key="3">
    <source>
        <dbReference type="Google" id="ProtNLM"/>
    </source>
</evidence>
<accession>A0A0A6RNK3</accession>
<proteinExistence type="predicted"/>
<dbReference type="AlphaFoldDB" id="A0A0A6RNK3"/>
<reference evidence="1 2" key="1">
    <citation type="journal article" date="2016" name="Front. Microbiol.">
        <title>Single-Cell (Meta-)Genomics of a Dimorphic Candidatus Thiomargarita nelsonii Reveals Genomic Plasticity.</title>
        <authorList>
            <person name="Flood B.E."/>
            <person name="Fliss P."/>
            <person name="Jones D.S."/>
            <person name="Dick G.J."/>
            <person name="Jain S."/>
            <person name="Kaster A.K."/>
            <person name="Winkel M."/>
            <person name="Mussmann M."/>
            <person name="Bailey J."/>
        </authorList>
    </citation>
    <scope>NUCLEOTIDE SEQUENCE [LARGE SCALE GENOMIC DNA]</scope>
    <source>
        <strain evidence="1">Hydrate Ridge</strain>
    </source>
</reference>
<dbReference type="InterPro" id="IPR007460">
    <property type="entry name" value="BrnT_toxin"/>
</dbReference>
<comment type="caution">
    <text evidence="1">The sequence shown here is derived from an EMBL/GenBank/DDBJ whole genome shotgun (WGS) entry which is preliminary data.</text>
</comment>
<organism evidence="1 2">
    <name type="scientific">Candidatus Thiomargarita nelsonii</name>
    <dbReference type="NCBI Taxonomy" id="1003181"/>
    <lineage>
        <taxon>Bacteria</taxon>
        <taxon>Pseudomonadati</taxon>
        <taxon>Pseudomonadota</taxon>
        <taxon>Gammaproteobacteria</taxon>
        <taxon>Thiotrichales</taxon>
        <taxon>Thiotrichaceae</taxon>
        <taxon>Thiomargarita</taxon>
    </lineage>
</organism>
<dbReference type="Pfam" id="PF04365">
    <property type="entry name" value="BrnT_toxin"/>
    <property type="match status" value="1"/>
</dbReference>
<dbReference type="InterPro" id="IPR038573">
    <property type="entry name" value="BrnT_sf"/>
</dbReference>
<gene>
    <name evidence="1" type="ORF">PN36_01465</name>
</gene>